<keyword evidence="20" id="KW-1185">Reference proteome</keyword>
<dbReference type="Gene3D" id="3.80.30.20">
    <property type="entry name" value="tm_1862 like domain"/>
    <property type="match status" value="1"/>
</dbReference>
<dbReference type="Gene3D" id="1.10.10.920">
    <property type="match status" value="1"/>
</dbReference>
<dbReference type="GO" id="GO:0051989">
    <property type="term" value="F:coproporphyrinogen dehydrogenase activity"/>
    <property type="evidence" value="ECO:0007669"/>
    <property type="project" value="UniProtKB-EC"/>
</dbReference>
<sequence>MWPYYPELLSRPVPRYTSYPTAAEFHGGVGAKAYVQALDAIAPGTPLSLYVHIPFCKMICWYCGCNTGAASKAQRLAAYLDALETELTLVAKRIGGRGSVKRIAFGGGSPNALSTVEFVRLLDRIITVFAAGQPEISIEIDPRGFTSEWALVLAASNVSRVSLGVQTFAPHVQEAIGRIQPLSLIENCVSALRMRGIDAINFDLMYGLPNQSLADLGDSIEQAIRLRPTRVALFGYAHLPNMIPRQRRIDGSILPDANLRFQQSALGYDLLTSAGYMPIGFDHFALPEDPLAIAAKSGKVRRNFQGFTEDCNDNLLGFGASSISMLPGLLVQNEKNVGPYRDHLNAGTLPTVRGFIPDANDIEHSRWIERLLCEGSVELGSDAETRRALQPFEDRGLTKWRGNILYIEDSGRPYARCIAATFDRFRTPDKGQASQAI</sequence>
<dbReference type="PIRSF" id="PIRSF000167">
    <property type="entry name" value="HemN"/>
    <property type="match status" value="1"/>
</dbReference>
<dbReference type="InterPro" id="IPR006638">
    <property type="entry name" value="Elp3/MiaA/NifB-like_rSAM"/>
</dbReference>
<dbReference type="Pfam" id="PF04055">
    <property type="entry name" value="Radical_SAM"/>
    <property type="match status" value="1"/>
</dbReference>
<keyword evidence="10 15" id="KW-0408">Iron</keyword>
<evidence type="ECO:0000259" key="18">
    <source>
        <dbReference type="PROSITE" id="PS51918"/>
    </source>
</evidence>
<evidence type="ECO:0000256" key="15">
    <source>
        <dbReference type="PIRNR" id="PIRNR000167"/>
    </source>
</evidence>
<dbReference type="PANTHER" id="PTHR13932">
    <property type="entry name" value="COPROPORPHYRINIGEN III OXIDASE"/>
    <property type="match status" value="1"/>
</dbReference>
<dbReference type="InterPro" id="IPR007197">
    <property type="entry name" value="rSAM"/>
</dbReference>
<feature type="binding site" evidence="16">
    <location>
        <position position="166"/>
    </location>
    <ligand>
        <name>S-adenosyl-L-methionine</name>
        <dbReference type="ChEBI" id="CHEBI:59789"/>
        <label>2</label>
    </ligand>
</feature>
<feature type="binding site" evidence="16">
    <location>
        <position position="203"/>
    </location>
    <ligand>
        <name>S-adenosyl-L-methionine</name>
        <dbReference type="ChEBI" id="CHEBI:59789"/>
        <label>2</label>
    </ligand>
</feature>
<dbReference type="EC" id="1.3.98.3" evidence="15"/>
<dbReference type="AlphaFoldDB" id="A0A6I4M2F8"/>
<comment type="function">
    <text evidence="13">Involved in the heme biosynthesis. Catalyzes the anaerobic oxidative decarboxylation of propionate groups of rings A and B of coproporphyrinogen III to yield the vinyl groups in protoporphyrinogen IX.</text>
</comment>
<feature type="binding site" evidence="16">
    <location>
        <position position="139"/>
    </location>
    <ligand>
        <name>S-adenosyl-L-methionine</name>
        <dbReference type="ChEBI" id="CHEBI:59789"/>
        <label>1</label>
    </ligand>
</feature>
<feature type="binding site" evidence="17">
    <location>
        <position position="56"/>
    </location>
    <ligand>
        <name>[4Fe-4S] cluster</name>
        <dbReference type="ChEBI" id="CHEBI:49883"/>
        <note>4Fe-4S-S-AdoMet</note>
    </ligand>
</feature>
<evidence type="ECO:0000256" key="3">
    <source>
        <dbReference type="ARBA" id="ARBA00005493"/>
    </source>
</evidence>
<dbReference type="GO" id="GO:0051539">
    <property type="term" value="F:4 iron, 4 sulfur cluster binding"/>
    <property type="evidence" value="ECO:0007669"/>
    <property type="project" value="UniProtKB-KW"/>
</dbReference>
<dbReference type="InterPro" id="IPR034505">
    <property type="entry name" value="Coproporphyrinogen-III_oxidase"/>
</dbReference>
<comment type="subcellular location">
    <subcellularLocation>
        <location evidence="1 15">Cytoplasm</location>
    </subcellularLocation>
</comment>
<dbReference type="InterPro" id="IPR004558">
    <property type="entry name" value="Coprogen_oxidase_HemN"/>
</dbReference>
<dbReference type="GO" id="GO:0005737">
    <property type="term" value="C:cytoplasm"/>
    <property type="evidence" value="ECO:0007669"/>
    <property type="project" value="UniProtKB-SubCell"/>
</dbReference>
<dbReference type="SMART" id="SM00729">
    <property type="entry name" value="Elp3"/>
    <property type="match status" value="1"/>
</dbReference>
<feature type="binding site" evidence="16">
    <location>
        <position position="50"/>
    </location>
    <ligand>
        <name>S-adenosyl-L-methionine</name>
        <dbReference type="ChEBI" id="CHEBI:59789"/>
        <label>1</label>
    </ligand>
</feature>
<evidence type="ECO:0000256" key="13">
    <source>
        <dbReference type="ARBA" id="ARBA00024295"/>
    </source>
</evidence>
<evidence type="ECO:0000256" key="16">
    <source>
        <dbReference type="PIRSR" id="PIRSR000167-1"/>
    </source>
</evidence>
<gene>
    <name evidence="19" type="primary">hemN</name>
    <name evidence="19" type="ORF">EUU23_11045</name>
</gene>
<feature type="binding site" evidence="16">
    <location>
        <position position="178"/>
    </location>
    <ligand>
        <name>S-adenosyl-L-methionine</name>
        <dbReference type="ChEBI" id="CHEBI:59789"/>
        <label>2</label>
    </ligand>
</feature>
<dbReference type="Proteomes" id="UP000471147">
    <property type="component" value="Unassembled WGS sequence"/>
</dbReference>
<comment type="pathway">
    <text evidence="2 15">Porphyrin-containing compound metabolism; protoporphyrin-IX biosynthesis; protoporphyrinogen-IX from coproporphyrinogen-III (AdoMet route): step 1/1.</text>
</comment>
<dbReference type="OrthoDB" id="9808022at2"/>
<dbReference type="SUPFAM" id="SSF102114">
    <property type="entry name" value="Radical SAM enzymes"/>
    <property type="match status" value="1"/>
</dbReference>
<evidence type="ECO:0000256" key="12">
    <source>
        <dbReference type="ARBA" id="ARBA00023244"/>
    </source>
</evidence>
<dbReference type="GO" id="GO:0004109">
    <property type="term" value="F:coproporphyrinogen oxidase activity"/>
    <property type="evidence" value="ECO:0007669"/>
    <property type="project" value="InterPro"/>
</dbReference>
<feature type="domain" description="Radical SAM core" evidence="18">
    <location>
        <begin position="41"/>
        <end position="271"/>
    </location>
</feature>
<keyword evidence="8 15" id="KW-0479">Metal-binding</keyword>
<dbReference type="PROSITE" id="PS51918">
    <property type="entry name" value="RADICAL_SAM"/>
    <property type="match status" value="1"/>
</dbReference>
<evidence type="ECO:0000256" key="7">
    <source>
        <dbReference type="ARBA" id="ARBA00022691"/>
    </source>
</evidence>
<evidence type="ECO:0000256" key="9">
    <source>
        <dbReference type="ARBA" id="ARBA00023002"/>
    </source>
</evidence>
<evidence type="ECO:0000256" key="17">
    <source>
        <dbReference type="PIRSR" id="PIRSR000167-2"/>
    </source>
</evidence>
<evidence type="ECO:0000256" key="8">
    <source>
        <dbReference type="ARBA" id="ARBA00022723"/>
    </source>
</evidence>
<evidence type="ECO:0000313" key="19">
    <source>
        <dbReference type="EMBL" id="MVZ98230.1"/>
    </source>
</evidence>
<name>A0A6I4M2F8_9SPHN</name>
<dbReference type="GO" id="GO:0046872">
    <property type="term" value="F:metal ion binding"/>
    <property type="evidence" value="ECO:0007669"/>
    <property type="project" value="UniProtKB-KW"/>
</dbReference>
<feature type="binding site" evidence="17">
    <location>
        <position position="63"/>
    </location>
    <ligand>
        <name>[4Fe-4S] cluster</name>
        <dbReference type="ChEBI" id="CHEBI:49883"/>
        <note>4Fe-4S-S-AdoMet</note>
    </ligand>
</feature>
<dbReference type="EMBL" id="SDWJ01000002">
    <property type="protein sequence ID" value="MVZ98230.1"/>
    <property type="molecule type" value="Genomic_DNA"/>
</dbReference>
<dbReference type="SFLD" id="SFLDS00029">
    <property type="entry name" value="Radical_SAM"/>
    <property type="match status" value="1"/>
</dbReference>
<evidence type="ECO:0000256" key="5">
    <source>
        <dbReference type="ARBA" id="ARBA00022485"/>
    </source>
</evidence>
<keyword evidence="6 15" id="KW-0963">Cytoplasm</keyword>
<feature type="binding site" evidence="16">
    <location>
        <begin position="62"/>
        <end position="64"/>
    </location>
    <ligand>
        <name>S-adenosyl-L-methionine</name>
        <dbReference type="ChEBI" id="CHEBI:59789"/>
        <label>2</label>
    </ligand>
</feature>
<feature type="binding site" evidence="16">
    <location>
        <position position="107"/>
    </location>
    <ligand>
        <name>S-adenosyl-L-methionine</name>
        <dbReference type="ChEBI" id="CHEBI:59789"/>
        <label>1</label>
    </ligand>
</feature>
<evidence type="ECO:0000256" key="14">
    <source>
        <dbReference type="ARBA" id="ARBA00048321"/>
    </source>
</evidence>
<evidence type="ECO:0000313" key="20">
    <source>
        <dbReference type="Proteomes" id="UP000471147"/>
    </source>
</evidence>
<dbReference type="PANTHER" id="PTHR13932:SF6">
    <property type="entry name" value="OXYGEN-INDEPENDENT COPROPORPHYRINOGEN III OXIDASE"/>
    <property type="match status" value="1"/>
</dbReference>
<dbReference type="UniPathway" id="UPA00251">
    <property type="reaction ID" value="UER00323"/>
</dbReference>
<comment type="similarity">
    <text evidence="3 15">Belongs to the anaerobic coproporphyrinogen-III oxidase family.</text>
</comment>
<evidence type="ECO:0000256" key="1">
    <source>
        <dbReference type="ARBA" id="ARBA00004496"/>
    </source>
</evidence>
<feature type="binding site" evidence="17">
    <location>
        <position position="60"/>
    </location>
    <ligand>
        <name>[4Fe-4S] cluster</name>
        <dbReference type="ChEBI" id="CHEBI:49883"/>
        <note>4Fe-4S-S-AdoMet</note>
    </ligand>
</feature>
<evidence type="ECO:0000256" key="10">
    <source>
        <dbReference type="ARBA" id="ARBA00023004"/>
    </source>
</evidence>
<protein>
    <recommendedName>
        <fullName evidence="15">Coproporphyrinogen-III oxidase</fullName>
        <ecNumber evidence="15">1.3.98.3</ecNumber>
    </recommendedName>
</protein>
<feature type="binding site" evidence="16">
    <location>
        <position position="237"/>
    </location>
    <ligand>
        <name>S-adenosyl-L-methionine</name>
        <dbReference type="ChEBI" id="CHEBI:59789"/>
        <label>2</label>
    </ligand>
</feature>
<keyword evidence="12 15" id="KW-0627">Porphyrin biosynthesis</keyword>
<evidence type="ECO:0000256" key="11">
    <source>
        <dbReference type="ARBA" id="ARBA00023014"/>
    </source>
</evidence>
<comment type="subunit">
    <text evidence="4">Monomer.</text>
</comment>
<dbReference type="InterPro" id="IPR058240">
    <property type="entry name" value="rSAM_sf"/>
</dbReference>
<evidence type="ECO:0000256" key="4">
    <source>
        <dbReference type="ARBA" id="ARBA00011245"/>
    </source>
</evidence>
<dbReference type="NCBIfam" id="TIGR00538">
    <property type="entry name" value="hemN"/>
    <property type="match status" value="1"/>
</dbReference>
<keyword evidence="7 15" id="KW-0949">S-adenosyl-L-methionine</keyword>
<comment type="catalytic activity">
    <reaction evidence="14 15">
        <text>coproporphyrinogen III + 2 S-adenosyl-L-methionine = protoporphyrinogen IX + 2 5'-deoxyadenosine + 2 L-methionine + 2 CO2</text>
        <dbReference type="Rhea" id="RHEA:15425"/>
        <dbReference type="ChEBI" id="CHEBI:16526"/>
        <dbReference type="ChEBI" id="CHEBI:17319"/>
        <dbReference type="ChEBI" id="CHEBI:57307"/>
        <dbReference type="ChEBI" id="CHEBI:57309"/>
        <dbReference type="ChEBI" id="CHEBI:57844"/>
        <dbReference type="ChEBI" id="CHEBI:59789"/>
        <dbReference type="EC" id="1.3.98.3"/>
    </reaction>
</comment>
<feature type="binding site" evidence="16">
    <location>
        <position position="323"/>
    </location>
    <ligand>
        <name>S-adenosyl-L-methionine</name>
        <dbReference type="ChEBI" id="CHEBI:59789"/>
        <label>1</label>
    </ligand>
</feature>
<keyword evidence="5 15" id="KW-0004">4Fe-4S</keyword>
<comment type="caution">
    <text evidence="19">The sequence shown here is derived from an EMBL/GenBank/DDBJ whole genome shotgun (WGS) entry which is preliminary data.</text>
</comment>
<dbReference type="GO" id="GO:0006782">
    <property type="term" value="P:protoporphyrinogen IX biosynthetic process"/>
    <property type="evidence" value="ECO:0007669"/>
    <property type="project" value="UniProtKB-UniPathway"/>
</dbReference>
<keyword evidence="11 15" id="KW-0411">Iron-sulfur</keyword>
<accession>A0A6I4M2F8</accession>
<dbReference type="CDD" id="cd01335">
    <property type="entry name" value="Radical_SAM"/>
    <property type="match status" value="1"/>
</dbReference>
<comment type="cofactor">
    <cofactor evidence="15 17">
        <name>[4Fe-4S] cluster</name>
        <dbReference type="ChEBI" id="CHEBI:49883"/>
    </cofactor>
    <text evidence="15 17">Binds 1 [4Fe-4S] cluster. The cluster is coordinated with 3 cysteines and an exchangeable S-adenosyl-L-methionine.</text>
</comment>
<proteinExistence type="inferred from homology"/>
<reference evidence="19 20" key="1">
    <citation type="submission" date="2019-01" db="EMBL/GenBank/DDBJ databases">
        <title>Sphingorhabdus lacus sp.nov., isolated from an oligotrophic freshwater lake.</title>
        <authorList>
            <person name="Park M."/>
        </authorList>
    </citation>
    <scope>NUCLEOTIDE SEQUENCE [LARGE SCALE GENOMIC DNA]</scope>
    <source>
        <strain evidence="19 20">IMCC26285</strain>
    </source>
</reference>
<dbReference type="InterPro" id="IPR023404">
    <property type="entry name" value="rSAM_horseshoe"/>
</dbReference>
<keyword evidence="9 15" id="KW-0560">Oxidoreductase</keyword>
<organism evidence="19 20">
    <name type="scientific">Sphingorhabdus profundilacus</name>
    <dbReference type="NCBI Taxonomy" id="2509718"/>
    <lineage>
        <taxon>Bacteria</taxon>
        <taxon>Pseudomonadati</taxon>
        <taxon>Pseudomonadota</taxon>
        <taxon>Alphaproteobacteria</taxon>
        <taxon>Sphingomonadales</taxon>
        <taxon>Sphingomonadaceae</taxon>
        <taxon>Sphingorhabdus</taxon>
    </lineage>
</organism>
<evidence type="ECO:0000256" key="2">
    <source>
        <dbReference type="ARBA" id="ARBA00004785"/>
    </source>
</evidence>
<dbReference type="SFLD" id="SFLDG01065">
    <property type="entry name" value="anaerobic_coproporphyrinogen-I"/>
    <property type="match status" value="1"/>
</dbReference>
<evidence type="ECO:0000256" key="6">
    <source>
        <dbReference type="ARBA" id="ARBA00022490"/>
    </source>
</evidence>